<accession>A0A1M5YE50</accession>
<dbReference type="EMBL" id="FQXE01000009">
    <property type="protein sequence ID" value="SHI10341.1"/>
    <property type="molecule type" value="Genomic_DNA"/>
</dbReference>
<proteinExistence type="predicted"/>
<gene>
    <name evidence="1" type="ORF">SAMN04488135_10915</name>
</gene>
<reference evidence="1 2" key="1">
    <citation type="submission" date="2016-11" db="EMBL/GenBank/DDBJ databases">
        <authorList>
            <person name="Jaros S."/>
            <person name="Januszkiewicz K."/>
            <person name="Wedrychowicz H."/>
        </authorList>
    </citation>
    <scope>NUCLEOTIDE SEQUENCE [LARGE SCALE GENOMIC DNA]</scope>
    <source>
        <strain evidence="1 2">CGMCC 1.10190</strain>
    </source>
</reference>
<evidence type="ECO:0000313" key="2">
    <source>
        <dbReference type="Proteomes" id="UP000184226"/>
    </source>
</evidence>
<keyword evidence="2" id="KW-1185">Reference proteome</keyword>
<dbReference type="Proteomes" id="UP000184226">
    <property type="component" value="Unassembled WGS sequence"/>
</dbReference>
<dbReference type="InterPro" id="IPR010645">
    <property type="entry name" value="MFS_4"/>
</dbReference>
<organism evidence="1 2">
    <name type="scientific">Pollutimonas bauzanensis</name>
    <dbReference type="NCBI Taxonomy" id="658167"/>
    <lineage>
        <taxon>Bacteria</taxon>
        <taxon>Pseudomonadati</taxon>
        <taxon>Pseudomonadota</taxon>
        <taxon>Betaproteobacteria</taxon>
        <taxon>Burkholderiales</taxon>
        <taxon>Alcaligenaceae</taxon>
        <taxon>Pollutimonas</taxon>
    </lineage>
</organism>
<dbReference type="AlphaFoldDB" id="A0A1M5YE50"/>
<evidence type="ECO:0000313" key="1">
    <source>
        <dbReference type="EMBL" id="SHI10341.1"/>
    </source>
</evidence>
<name>A0A1M5YE50_9BURK</name>
<protein>
    <submittedName>
        <fullName evidence="1">Uncharacterized MFS-type transporter YbfB</fullName>
    </submittedName>
</protein>
<dbReference type="Pfam" id="PF06779">
    <property type="entry name" value="MFS_4"/>
    <property type="match status" value="1"/>
</dbReference>
<sequence>MLPMMQTDTWLVLTRGGWLASANYLGYMARALIAASVRWPASLQLRAGLALLLLSGRPGPRAGAYSAR</sequence>